<dbReference type="AlphaFoldDB" id="A0A836AH64"/>
<organism evidence="1 2">
    <name type="scientific">Ovis aries</name>
    <name type="common">Sheep</name>
    <dbReference type="NCBI Taxonomy" id="9940"/>
    <lineage>
        <taxon>Eukaryota</taxon>
        <taxon>Metazoa</taxon>
        <taxon>Chordata</taxon>
        <taxon>Craniata</taxon>
        <taxon>Vertebrata</taxon>
        <taxon>Euteleostomi</taxon>
        <taxon>Mammalia</taxon>
        <taxon>Eutheria</taxon>
        <taxon>Laurasiatheria</taxon>
        <taxon>Artiodactyla</taxon>
        <taxon>Ruminantia</taxon>
        <taxon>Pecora</taxon>
        <taxon>Bovidae</taxon>
        <taxon>Caprinae</taxon>
        <taxon>Ovis</taxon>
    </lineage>
</organism>
<name>A0A836AH64_SHEEP</name>
<comment type="caution">
    <text evidence="1">The sequence shown here is derived from an EMBL/GenBank/DDBJ whole genome shotgun (WGS) entry which is preliminary data.</text>
</comment>
<evidence type="ECO:0000313" key="1">
    <source>
        <dbReference type="EMBL" id="KAG5214318.1"/>
    </source>
</evidence>
<dbReference type="Proteomes" id="UP000664991">
    <property type="component" value="Unassembled WGS sequence"/>
</dbReference>
<dbReference type="EMBL" id="JAEMGP010000002">
    <property type="protein sequence ID" value="KAG5214318.1"/>
    <property type="molecule type" value="Genomic_DNA"/>
</dbReference>
<sequence length="129" mass="14829">FSGTRISTPFCSKFIFIPSCLNKNYGINTTMLCGKKRKTFCSLSSAGSWRVLGPCVVVHRILAFFLLSLYIGLRDYTVSLCEYGQLAFTNMYLSTFSCLKKEKKNFKKWGYRRSAKGGFEMFGWVKWAF</sequence>
<proteinExistence type="predicted"/>
<reference evidence="1 2" key="1">
    <citation type="submission" date="2020-12" db="EMBL/GenBank/DDBJ databases">
        <title>De novo assembly of Tibetan sheep genome.</title>
        <authorList>
            <person name="Li X."/>
        </authorList>
    </citation>
    <scope>NUCLEOTIDE SEQUENCE [LARGE SCALE GENOMIC DNA]</scope>
    <source>
        <tissue evidence="1">Heart</tissue>
    </source>
</reference>
<feature type="non-terminal residue" evidence="1">
    <location>
        <position position="1"/>
    </location>
</feature>
<protein>
    <submittedName>
        <fullName evidence="1">Uncharacterized protein</fullName>
    </submittedName>
</protein>
<evidence type="ECO:0000313" key="2">
    <source>
        <dbReference type="Proteomes" id="UP000664991"/>
    </source>
</evidence>
<gene>
    <name evidence="1" type="ORF">JEQ12_010104</name>
</gene>
<accession>A0A836AH64</accession>